<keyword evidence="5" id="KW-1185">Reference proteome</keyword>
<feature type="transmembrane region" description="Helical" evidence="2">
    <location>
        <begin position="116"/>
        <end position="136"/>
    </location>
</feature>
<name>A0AAD5RSZ5_9PEZI</name>
<keyword evidence="2" id="KW-0472">Membrane</keyword>
<evidence type="ECO:0000256" key="1">
    <source>
        <dbReference type="SAM" id="MobiDB-lite"/>
    </source>
</evidence>
<dbReference type="AlphaFoldDB" id="A0AAD5RSZ5"/>
<evidence type="ECO:0000313" key="5">
    <source>
        <dbReference type="Proteomes" id="UP001201980"/>
    </source>
</evidence>
<dbReference type="PANTHER" id="PTHR37846">
    <property type="entry name" value="YALI0B21296P"/>
    <property type="match status" value="1"/>
</dbReference>
<evidence type="ECO:0000259" key="3">
    <source>
        <dbReference type="Pfam" id="PF24841"/>
    </source>
</evidence>
<keyword evidence="2" id="KW-0812">Transmembrane</keyword>
<feature type="region of interest" description="Disordered" evidence="1">
    <location>
        <begin position="1"/>
        <end position="26"/>
    </location>
</feature>
<gene>
    <name evidence="4" type="ORF">MKZ38_000293</name>
</gene>
<feature type="transmembrane region" description="Helical" evidence="2">
    <location>
        <begin position="180"/>
        <end position="196"/>
    </location>
</feature>
<evidence type="ECO:0000256" key="2">
    <source>
        <dbReference type="SAM" id="Phobius"/>
    </source>
</evidence>
<comment type="caution">
    <text evidence="4">The sequence shown here is derived from an EMBL/GenBank/DDBJ whole genome shotgun (WGS) entry which is preliminary data.</text>
</comment>
<proteinExistence type="predicted"/>
<sequence length="247" mass="27859">MAKKDKSSRAPNIKLAQPDRSGPTDQTLLDLAQEQDLFGQADKAQARSRRKAAKKDARGPLELEGDEEEEKVDPEVDHLMDTFFWGISLAMLHFTLDVLVQHQYAMEIEWMKVIRSFGGAILCVFPPSSAIFGCGWNTSNSKVFPLFQVFMFLVFILHNHPGNKFLFGVPPRLQSPIRQAIFFATSTYCGCYLIYVTNREGYMRVMKQAPSLGCLWVWAVIEMNLGLAVVSLGIDALFMWWAGLGLM</sequence>
<dbReference type="Proteomes" id="UP001201980">
    <property type="component" value="Unassembled WGS sequence"/>
</dbReference>
<dbReference type="InterPro" id="IPR056136">
    <property type="entry name" value="DUF7719"/>
</dbReference>
<feature type="transmembrane region" description="Helical" evidence="2">
    <location>
        <begin position="143"/>
        <end position="160"/>
    </location>
</feature>
<keyword evidence="2" id="KW-1133">Transmembrane helix</keyword>
<accession>A0AAD5RSZ5</accession>
<feature type="domain" description="DUF7719" evidence="3">
    <location>
        <begin position="178"/>
        <end position="245"/>
    </location>
</feature>
<feature type="region of interest" description="Disordered" evidence="1">
    <location>
        <begin position="40"/>
        <end position="72"/>
    </location>
</feature>
<dbReference type="EMBL" id="JAKWBI020000107">
    <property type="protein sequence ID" value="KAJ2902626.1"/>
    <property type="molecule type" value="Genomic_DNA"/>
</dbReference>
<dbReference type="Pfam" id="PF24841">
    <property type="entry name" value="DUF7719"/>
    <property type="match status" value="1"/>
</dbReference>
<reference evidence="4" key="1">
    <citation type="submission" date="2022-07" db="EMBL/GenBank/DDBJ databases">
        <title>Draft genome sequence of Zalerion maritima ATCC 34329, a (micro)plastics degrading marine fungus.</title>
        <authorList>
            <person name="Paco A."/>
            <person name="Goncalves M.F.M."/>
            <person name="Rocha-Santos T.A.P."/>
            <person name="Alves A."/>
        </authorList>
    </citation>
    <scope>NUCLEOTIDE SEQUENCE</scope>
    <source>
        <strain evidence="4">ATCC 34329</strain>
    </source>
</reference>
<feature type="compositionally biased region" description="Acidic residues" evidence="1">
    <location>
        <begin position="63"/>
        <end position="72"/>
    </location>
</feature>
<organism evidence="4 5">
    <name type="scientific">Zalerion maritima</name>
    <dbReference type="NCBI Taxonomy" id="339359"/>
    <lineage>
        <taxon>Eukaryota</taxon>
        <taxon>Fungi</taxon>
        <taxon>Dikarya</taxon>
        <taxon>Ascomycota</taxon>
        <taxon>Pezizomycotina</taxon>
        <taxon>Sordariomycetes</taxon>
        <taxon>Lulworthiomycetidae</taxon>
        <taxon>Lulworthiales</taxon>
        <taxon>Lulworthiaceae</taxon>
        <taxon>Zalerion</taxon>
    </lineage>
</organism>
<protein>
    <recommendedName>
        <fullName evidence="3">DUF7719 domain-containing protein</fullName>
    </recommendedName>
</protein>
<feature type="transmembrane region" description="Helical" evidence="2">
    <location>
        <begin position="216"/>
        <end position="242"/>
    </location>
</feature>
<evidence type="ECO:0000313" key="4">
    <source>
        <dbReference type="EMBL" id="KAJ2902626.1"/>
    </source>
</evidence>
<dbReference type="PANTHER" id="PTHR37846:SF1">
    <property type="entry name" value="DEACETYLASE-LIKE PROTEIN"/>
    <property type="match status" value="1"/>
</dbReference>
<feature type="transmembrane region" description="Helical" evidence="2">
    <location>
        <begin position="83"/>
        <end position="104"/>
    </location>
</feature>